<protein>
    <recommendedName>
        <fullName evidence="1">Halobacterial output domain-containing protein</fullName>
    </recommendedName>
</protein>
<sequence>MESKVSPDERAEITTVVSIQDVLPSVAVAEAVADAEETDPGDLPPLYDAVDPDALDQIFREERVGTVAFEYCGYTVAIQDNDVVVFSR</sequence>
<dbReference type="RefSeq" id="WP_177227433.1">
    <property type="nucleotide sequence ID" value="NZ_FOZK01000002.1"/>
</dbReference>
<dbReference type="Proteomes" id="UP000199062">
    <property type="component" value="Unassembled WGS sequence"/>
</dbReference>
<dbReference type="AlphaFoldDB" id="A0A1I6LAG9"/>
<accession>A0A1I6LAG9</accession>
<dbReference type="Pfam" id="PF18545">
    <property type="entry name" value="HalOD1"/>
    <property type="match status" value="1"/>
</dbReference>
<keyword evidence="3" id="KW-1185">Reference proteome</keyword>
<proteinExistence type="predicted"/>
<evidence type="ECO:0000313" key="2">
    <source>
        <dbReference type="EMBL" id="SFS00481.1"/>
    </source>
</evidence>
<dbReference type="OrthoDB" id="205616at2157"/>
<evidence type="ECO:0000313" key="3">
    <source>
        <dbReference type="Proteomes" id="UP000199062"/>
    </source>
</evidence>
<dbReference type="InterPro" id="IPR040624">
    <property type="entry name" value="HalOD1"/>
</dbReference>
<feature type="domain" description="Halobacterial output" evidence="1">
    <location>
        <begin position="24"/>
        <end position="85"/>
    </location>
</feature>
<name>A0A1I6LAG9_9EURY</name>
<reference evidence="2 3" key="1">
    <citation type="submission" date="2016-10" db="EMBL/GenBank/DDBJ databases">
        <authorList>
            <person name="de Groot N.N."/>
        </authorList>
    </citation>
    <scope>NUCLEOTIDE SEQUENCE [LARGE SCALE GENOMIC DNA]</scope>
    <source>
        <strain evidence="2 3">CGMCC 1.10457</strain>
    </source>
</reference>
<dbReference type="STRING" id="767519.SAMN05216559_2366"/>
<evidence type="ECO:0000259" key="1">
    <source>
        <dbReference type="Pfam" id="PF18545"/>
    </source>
</evidence>
<dbReference type="EMBL" id="FOZK01000002">
    <property type="protein sequence ID" value="SFS00481.1"/>
    <property type="molecule type" value="Genomic_DNA"/>
</dbReference>
<organism evidence="2 3">
    <name type="scientific">Halomicrobium zhouii</name>
    <dbReference type="NCBI Taxonomy" id="767519"/>
    <lineage>
        <taxon>Archaea</taxon>
        <taxon>Methanobacteriati</taxon>
        <taxon>Methanobacteriota</taxon>
        <taxon>Stenosarchaea group</taxon>
        <taxon>Halobacteria</taxon>
        <taxon>Halobacteriales</taxon>
        <taxon>Haloarculaceae</taxon>
        <taxon>Halomicrobium</taxon>
    </lineage>
</organism>
<gene>
    <name evidence="2" type="ORF">SAMN05216559_2366</name>
</gene>